<protein>
    <submittedName>
        <fullName evidence="2">Uncharacterized protein</fullName>
    </submittedName>
</protein>
<accession>A0A8S3I7R9</accession>
<evidence type="ECO:0000313" key="3">
    <source>
        <dbReference type="Proteomes" id="UP000676336"/>
    </source>
</evidence>
<proteinExistence type="predicted"/>
<feature type="compositionally biased region" description="Gly residues" evidence="1">
    <location>
        <begin position="30"/>
        <end position="55"/>
    </location>
</feature>
<evidence type="ECO:0000256" key="1">
    <source>
        <dbReference type="SAM" id="MobiDB-lite"/>
    </source>
</evidence>
<reference evidence="2" key="1">
    <citation type="submission" date="2021-02" db="EMBL/GenBank/DDBJ databases">
        <authorList>
            <person name="Nowell W R."/>
        </authorList>
    </citation>
    <scope>NUCLEOTIDE SEQUENCE</scope>
</reference>
<name>A0A8S3I7R9_9BILA</name>
<dbReference type="AlphaFoldDB" id="A0A8S3I7R9"/>
<dbReference type="EMBL" id="CAJOBI010326014">
    <property type="protein sequence ID" value="CAF5192012.1"/>
    <property type="molecule type" value="Genomic_DNA"/>
</dbReference>
<gene>
    <name evidence="2" type="ORF">SMN809_LOCUS72587</name>
</gene>
<feature type="region of interest" description="Disordered" evidence="1">
    <location>
        <begin position="1"/>
        <end position="55"/>
    </location>
</feature>
<evidence type="ECO:0000313" key="2">
    <source>
        <dbReference type="EMBL" id="CAF5192012.1"/>
    </source>
</evidence>
<comment type="caution">
    <text evidence="2">The sequence shown here is derived from an EMBL/GenBank/DDBJ whole genome shotgun (WGS) entry which is preliminary data.</text>
</comment>
<feature type="non-terminal residue" evidence="2">
    <location>
        <position position="1"/>
    </location>
</feature>
<dbReference type="Proteomes" id="UP000676336">
    <property type="component" value="Unassembled WGS sequence"/>
</dbReference>
<sequence>GRGKSAILRAQIARGRGARGRPPMNSFVGQPGGRGGGPPGSDRGGMGGGRGRGDR</sequence>
<organism evidence="2 3">
    <name type="scientific">Rotaria magnacalcarata</name>
    <dbReference type="NCBI Taxonomy" id="392030"/>
    <lineage>
        <taxon>Eukaryota</taxon>
        <taxon>Metazoa</taxon>
        <taxon>Spiralia</taxon>
        <taxon>Gnathifera</taxon>
        <taxon>Rotifera</taxon>
        <taxon>Eurotatoria</taxon>
        <taxon>Bdelloidea</taxon>
        <taxon>Philodinida</taxon>
        <taxon>Philodinidae</taxon>
        <taxon>Rotaria</taxon>
    </lineage>
</organism>